<evidence type="ECO:0000256" key="4">
    <source>
        <dbReference type="ARBA" id="ARBA00022737"/>
    </source>
</evidence>
<dbReference type="PANTHER" id="PTHR22842:SF3">
    <property type="entry name" value="WD REPEAT DOMAIN-CONTAINING PROTEIN 83"/>
    <property type="match status" value="1"/>
</dbReference>
<feature type="repeat" description="WD" evidence="8">
    <location>
        <begin position="9"/>
        <end position="41"/>
    </location>
</feature>
<reference evidence="9 10" key="1">
    <citation type="submission" date="2020-02" db="EMBL/GenBank/DDBJ databases">
        <authorList>
            <person name="Ferguson B K."/>
        </authorList>
    </citation>
    <scope>NUCLEOTIDE SEQUENCE [LARGE SCALE GENOMIC DNA]</scope>
</reference>
<dbReference type="AlphaFoldDB" id="A0A6H5HQG7"/>
<dbReference type="Gene3D" id="2.130.10.10">
    <property type="entry name" value="YVTN repeat-like/Quinoprotein amine dehydrogenase"/>
    <property type="match status" value="1"/>
</dbReference>
<dbReference type="GO" id="GO:0005737">
    <property type="term" value="C:cytoplasm"/>
    <property type="evidence" value="ECO:0007669"/>
    <property type="project" value="UniProtKB-SubCell"/>
</dbReference>
<dbReference type="EMBL" id="CADCXU010034882">
    <property type="protein sequence ID" value="CAB0020059.1"/>
    <property type="molecule type" value="Genomic_DNA"/>
</dbReference>
<dbReference type="InterPro" id="IPR019775">
    <property type="entry name" value="WD40_repeat_CS"/>
</dbReference>
<comment type="subcellular location">
    <subcellularLocation>
        <location evidence="1">Cytoplasm</location>
    </subcellularLocation>
</comment>
<dbReference type="GO" id="GO:0071013">
    <property type="term" value="C:catalytic step 2 spliceosome"/>
    <property type="evidence" value="ECO:0007669"/>
    <property type="project" value="TreeGrafter"/>
</dbReference>
<feature type="repeat" description="WD" evidence="8">
    <location>
        <begin position="51"/>
        <end position="92"/>
    </location>
</feature>
<keyword evidence="10" id="KW-1185">Reference proteome</keyword>
<dbReference type="Proteomes" id="UP000479000">
    <property type="component" value="Unassembled WGS sequence"/>
</dbReference>
<dbReference type="PRINTS" id="PR00320">
    <property type="entry name" value="GPROTEINBRPT"/>
</dbReference>
<name>A0A6H5HQG7_9HEMI</name>
<evidence type="ECO:0000256" key="3">
    <source>
        <dbReference type="ARBA" id="ARBA00022574"/>
    </source>
</evidence>
<dbReference type="Pfam" id="PF00400">
    <property type="entry name" value="WD40"/>
    <property type="match status" value="5"/>
</dbReference>
<evidence type="ECO:0000313" key="10">
    <source>
        <dbReference type="Proteomes" id="UP000479000"/>
    </source>
</evidence>
<evidence type="ECO:0000256" key="7">
    <source>
        <dbReference type="ARBA" id="ARBA00042222"/>
    </source>
</evidence>
<evidence type="ECO:0000256" key="6">
    <source>
        <dbReference type="ARBA" id="ARBA00040453"/>
    </source>
</evidence>
<keyword evidence="2" id="KW-0963">Cytoplasm</keyword>
<evidence type="ECO:0000256" key="2">
    <source>
        <dbReference type="ARBA" id="ARBA00022490"/>
    </source>
</evidence>
<dbReference type="SMART" id="SM00320">
    <property type="entry name" value="WD40"/>
    <property type="match status" value="7"/>
</dbReference>
<evidence type="ECO:0000256" key="1">
    <source>
        <dbReference type="ARBA" id="ARBA00004496"/>
    </source>
</evidence>
<keyword evidence="3 8" id="KW-0853">WD repeat</keyword>
<dbReference type="GO" id="GO:0000398">
    <property type="term" value="P:mRNA splicing, via spliceosome"/>
    <property type="evidence" value="ECO:0007669"/>
    <property type="project" value="TreeGrafter"/>
</dbReference>
<dbReference type="OrthoDB" id="71437at2759"/>
<dbReference type="SUPFAM" id="SSF50978">
    <property type="entry name" value="WD40 repeat-like"/>
    <property type="match status" value="1"/>
</dbReference>
<accession>A0A6H5HQG7</accession>
<dbReference type="PROSITE" id="PS00678">
    <property type="entry name" value="WD_REPEATS_1"/>
    <property type="match status" value="2"/>
</dbReference>
<dbReference type="PROSITE" id="PS50294">
    <property type="entry name" value="WD_REPEATS_REGION"/>
    <property type="match status" value="2"/>
</dbReference>
<comment type="similarity">
    <text evidence="5">Belongs to the WD repeat MORG1 family.</text>
</comment>
<evidence type="ECO:0000256" key="8">
    <source>
        <dbReference type="PROSITE-ProRule" id="PRU00221"/>
    </source>
</evidence>
<feature type="repeat" description="WD" evidence="8">
    <location>
        <begin position="93"/>
        <end position="127"/>
    </location>
</feature>
<organism evidence="9 10">
    <name type="scientific">Nesidiocoris tenuis</name>
    <dbReference type="NCBI Taxonomy" id="355587"/>
    <lineage>
        <taxon>Eukaryota</taxon>
        <taxon>Metazoa</taxon>
        <taxon>Ecdysozoa</taxon>
        <taxon>Arthropoda</taxon>
        <taxon>Hexapoda</taxon>
        <taxon>Insecta</taxon>
        <taxon>Pterygota</taxon>
        <taxon>Neoptera</taxon>
        <taxon>Paraneoptera</taxon>
        <taxon>Hemiptera</taxon>
        <taxon>Heteroptera</taxon>
        <taxon>Panheteroptera</taxon>
        <taxon>Cimicomorpha</taxon>
        <taxon>Miridae</taxon>
        <taxon>Dicyphina</taxon>
        <taxon>Nesidiocoris</taxon>
    </lineage>
</organism>
<evidence type="ECO:0000256" key="5">
    <source>
        <dbReference type="ARBA" id="ARBA00038145"/>
    </source>
</evidence>
<evidence type="ECO:0000313" key="9">
    <source>
        <dbReference type="EMBL" id="CAB0020059.1"/>
    </source>
</evidence>
<protein>
    <recommendedName>
        <fullName evidence="6">WD repeat domain-containing protein 83</fullName>
    </recommendedName>
    <alternativeName>
        <fullName evidence="7">Mitogen-activated protein kinase organizer 1</fullName>
    </alternativeName>
</protein>
<keyword evidence="4" id="KW-0677">Repeat</keyword>
<sequence length="302" mass="33107">MDYKLISSLKCDQGAVRKVRFNIDGMYCITCGSDKTLKLWNPHRGLFLKNYSGHGSDVMDACGSSDSSQLLSGGTDRAVMTWDVPTGKVLRRFRVHVSTVSCVKFNEESTLAFSGSLDNAVHIWDLKAHNFQPIQTLKDAKDAITSILVTDHEIVTASLDCQIRRYDLRNGSLTTDYTGAPIVSAAMTQDGQCYVIGTDNSRLALFDKSSGELLNEYSGHQIGNYLIEVGVDRKDKTLLSGSTDGSVYCWDLIGSSVLCKLQHDANSVVHSLATHPTSAFLVTATQSQVHLWGEEELALEES</sequence>
<dbReference type="InterPro" id="IPR001680">
    <property type="entry name" value="WD40_rpt"/>
</dbReference>
<dbReference type="PANTHER" id="PTHR22842">
    <property type="entry name" value="WD40 REPEAT PROTEIN"/>
    <property type="match status" value="1"/>
</dbReference>
<dbReference type="PROSITE" id="PS50082">
    <property type="entry name" value="WD_REPEATS_2"/>
    <property type="match status" value="3"/>
</dbReference>
<dbReference type="InterPro" id="IPR051980">
    <property type="entry name" value="WD_repeat_MORG1"/>
</dbReference>
<proteinExistence type="inferred from homology"/>
<dbReference type="InterPro" id="IPR036322">
    <property type="entry name" value="WD40_repeat_dom_sf"/>
</dbReference>
<gene>
    <name evidence="9" type="ORF">NTEN_LOCUS23671</name>
</gene>
<dbReference type="CDD" id="cd00200">
    <property type="entry name" value="WD40"/>
    <property type="match status" value="1"/>
</dbReference>
<dbReference type="InterPro" id="IPR015943">
    <property type="entry name" value="WD40/YVTN_repeat-like_dom_sf"/>
</dbReference>
<dbReference type="InterPro" id="IPR020472">
    <property type="entry name" value="WD40_PAC1"/>
</dbReference>